<evidence type="ECO:0000313" key="2">
    <source>
        <dbReference type="Proteomes" id="UP000828390"/>
    </source>
</evidence>
<dbReference type="EMBL" id="JAIWYP010000004">
    <property type="protein sequence ID" value="KAH3839281.1"/>
    <property type="molecule type" value="Genomic_DNA"/>
</dbReference>
<name>A0A9D4QQ00_DREPO</name>
<keyword evidence="2" id="KW-1185">Reference proteome</keyword>
<evidence type="ECO:0000313" key="1">
    <source>
        <dbReference type="EMBL" id="KAH3839281.1"/>
    </source>
</evidence>
<reference evidence="1" key="1">
    <citation type="journal article" date="2019" name="bioRxiv">
        <title>The Genome of the Zebra Mussel, Dreissena polymorpha: A Resource for Invasive Species Research.</title>
        <authorList>
            <person name="McCartney M.A."/>
            <person name="Auch B."/>
            <person name="Kono T."/>
            <person name="Mallez S."/>
            <person name="Zhang Y."/>
            <person name="Obille A."/>
            <person name="Becker A."/>
            <person name="Abrahante J.E."/>
            <person name="Garbe J."/>
            <person name="Badalamenti J.P."/>
            <person name="Herman A."/>
            <person name="Mangelson H."/>
            <person name="Liachko I."/>
            <person name="Sullivan S."/>
            <person name="Sone E.D."/>
            <person name="Koren S."/>
            <person name="Silverstein K.A.T."/>
            <person name="Beckman K.B."/>
            <person name="Gohl D.M."/>
        </authorList>
    </citation>
    <scope>NUCLEOTIDE SEQUENCE</scope>
    <source>
        <strain evidence="1">Duluth1</strain>
        <tissue evidence="1">Whole animal</tissue>
    </source>
</reference>
<accession>A0A9D4QQ00</accession>
<reference evidence="1" key="2">
    <citation type="submission" date="2020-11" db="EMBL/GenBank/DDBJ databases">
        <authorList>
            <person name="McCartney M.A."/>
            <person name="Auch B."/>
            <person name="Kono T."/>
            <person name="Mallez S."/>
            <person name="Becker A."/>
            <person name="Gohl D.M."/>
            <person name="Silverstein K.A.T."/>
            <person name="Koren S."/>
            <person name="Bechman K.B."/>
            <person name="Herman A."/>
            <person name="Abrahante J.E."/>
            <person name="Garbe J."/>
        </authorList>
    </citation>
    <scope>NUCLEOTIDE SEQUENCE</scope>
    <source>
        <strain evidence="1">Duluth1</strain>
        <tissue evidence="1">Whole animal</tissue>
    </source>
</reference>
<proteinExistence type="predicted"/>
<gene>
    <name evidence="1" type="ORF">DPMN_112707</name>
</gene>
<sequence>MNKYWTINVTSRVLTRRTAPLPSGHVFWHIRKTALPPRGHVFQTSNSFCELSRKNIKTNVMTKFHEDLTINVTSRFHEDQTTNVASRVFTKQNVDDERRTTHDGQKVIPKAHHEYVVFQITSYCTYVCLQHSMFTSR</sequence>
<protein>
    <submittedName>
        <fullName evidence="1">Uncharacterized protein</fullName>
    </submittedName>
</protein>
<organism evidence="1 2">
    <name type="scientific">Dreissena polymorpha</name>
    <name type="common">Zebra mussel</name>
    <name type="synonym">Mytilus polymorpha</name>
    <dbReference type="NCBI Taxonomy" id="45954"/>
    <lineage>
        <taxon>Eukaryota</taxon>
        <taxon>Metazoa</taxon>
        <taxon>Spiralia</taxon>
        <taxon>Lophotrochozoa</taxon>
        <taxon>Mollusca</taxon>
        <taxon>Bivalvia</taxon>
        <taxon>Autobranchia</taxon>
        <taxon>Heteroconchia</taxon>
        <taxon>Euheterodonta</taxon>
        <taxon>Imparidentia</taxon>
        <taxon>Neoheterodontei</taxon>
        <taxon>Myida</taxon>
        <taxon>Dreissenoidea</taxon>
        <taxon>Dreissenidae</taxon>
        <taxon>Dreissena</taxon>
    </lineage>
</organism>
<comment type="caution">
    <text evidence="1">The sequence shown here is derived from an EMBL/GenBank/DDBJ whole genome shotgun (WGS) entry which is preliminary data.</text>
</comment>
<dbReference type="Proteomes" id="UP000828390">
    <property type="component" value="Unassembled WGS sequence"/>
</dbReference>
<dbReference type="AlphaFoldDB" id="A0A9D4QQ00"/>